<dbReference type="Pfam" id="PF00520">
    <property type="entry name" value="Ion_trans"/>
    <property type="match status" value="5"/>
</dbReference>
<evidence type="ECO:0000256" key="3">
    <source>
        <dbReference type="ARBA" id="ARBA00022461"/>
    </source>
</evidence>
<dbReference type="EMBL" id="KE675186">
    <property type="protein sequence ID" value="ERE75889.1"/>
    <property type="molecule type" value="Genomic_DNA"/>
</dbReference>
<feature type="domain" description="Ion transport" evidence="18">
    <location>
        <begin position="902"/>
        <end position="965"/>
    </location>
</feature>
<dbReference type="FunFam" id="1.20.120.350:FF:000003">
    <property type="entry name" value="Voltage-dependent sodium channel"/>
    <property type="match status" value="1"/>
</dbReference>
<reference evidence="21" key="1">
    <citation type="journal article" date="2013" name="Nat. Biotechnol.">
        <title>Chinese hamster genome sequenced from sorted chromosomes.</title>
        <authorList>
            <person name="Brinkrolf K."/>
            <person name="Rupp O."/>
            <person name="Laux H."/>
            <person name="Kollin F."/>
            <person name="Ernst W."/>
            <person name="Linke B."/>
            <person name="Kofler R."/>
            <person name="Romand S."/>
            <person name="Hesse F."/>
            <person name="Budach W.E."/>
            <person name="Galosy S."/>
            <person name="Muller D."/>
            <person name="Noll T."/>
            <person name="Wienberg J."/>
            <person name="Jostock T."/>
            <person name="Leonard M."/>
            <person name="Grillari J."/>
            <person name="Tauch A."/>
            <person name="Goesmann A."/>
            <person name="Helk B."/>
            <person name="Mott J.E."/>
            <person name="Puhler A."/>
            <person name="Borth N."/>
        </authorList>
    </citation>
    <scope>NUCLEOTIDE SEQUENCE [LARGE SCALE GENOMIC DNA]</scope>
    <source>
        <strain evidence="21">17A/GY</strain>
    </source>
</reference>
<feature type="transmembrane region" description="Helical" evidence="17">
    <location>
        <begin position="464"/>
        <end position="483"/>
    </location>
</feature>
<comment type="subcellular location">
    <subcellularLocation>
        <location evidence="1">Membrane</location>
        <topology evidence="1">Multi-pass membrane protein</topology>
    </subcellularLocation>
</comment>
<evidence type="ECO:0000259" key="19">
    <source>
        <dbReference type="Pfam" id="PF06512"/>
    </source>
</evidence>
<feature type="compositionally biased region" description="Acidic residues" evidence="16">
    <location>
        <begin position="1097"/>
        <end position="1115"/>
    </location>
</feature>
<gene>
    <name evidence="20" type="ORF">H671_4g12286</name>
</gene>
<feature type="transmembrane region" description="Helical" evidence="17">
    <location>
        <begin position="143"/>
        <end position="161"/>
    </location>
</feature>
<evidence type="ECO:0000256" key="1">
    <source>
        <dbReference type="ARBA" id="ARBA00004141"/>
    </source>
</evidence>
<feature type="transmembrane region" description="Helical" evidence="17">
    <location>
        <begin position="192"/>
        <end position="218"/>
    </location>
</feature>
<keyword evidence="3" id="KW-0894">Sodium channel</keyword>
<feature type="compositionally biased region" description="Basic and acidic residues" evidence="16">
    <location>
        <begin position="794"/>
        <end position="806"/>
    </location>
</feature>
<accession>A0A061I9U7</accession>
<evidence type="ECO:0000256" key="9">
    <source>
        <dbReference type="ARBA" id="ARBA00023053"/>
    </source>
</evidence>
<keyword evidence="14 20" id="KW-0407">Ion channel</keyword>
<keyword evidence="4" id="KW-0597">Phosphoprotein</keyword>
<feature type="compositionally biased region" description="Basic and acidic residues" evidence="16">
    <location>
        <begin position="1058"/>
        <end position="1070"/>
    </location>
</feature>
<dbReference type="Gene3D" id="1.20.120.350">
    <property type="entry name" value="Voltage-gated potassium channels. Chain C"/>
    <property type="match status" value="3"/>
</dbReference>
<dbReference type="InterPro" id="IPR044564">
    <property type="entry name" value="Na_chnl_inactivation_gate"/>
</dbReference>
<protein>
    <submittedName>
        <fullName evidence="20">Sodium channel protein type 5 subunit alpha-like isoform 2</fullName>
    </submittedName>
</protein>
<feature type="domain" description="Ion transport" evidence="18">
    <location>
        <begin position="594"/>
        <end position="635"/>
    </location>
</feature>
<feature type="domain" description="Ion transport" evidence="18">
    <location>
        <begin position="74"/>
        <end position="350"/>
    </location>
</feature>
<evidence type="ECO:0000313" key="20">
    <source>
        <dbReference type="EMBL" id="ERE75889.1"/>
    </source>
</evidence>
<feature type="compositionally biased region" description="Low complexity" evidence="16">
    <location>
        <begin position="1143"/>
        <end position="1155"/>
    </location>
</feature>
<dbReference type="GO" id="GO:0060371">
    <property type="term" value="P:regulation of atrial cardiac muscle cell membrane depolarization"/>
    <property type="evidence" value="ECO:0007669"/>
    <property type="project" value="TreeGrafter"/>
</dbReference>
<evidence type="ECO:0000256" key="4">
    <source>
        <dbReference type="ARBA" id="ARBA00022553"/>
    </source>
</evidence>
<keyword evidence="7" id="KW-0851">Voltage-gated channel</keyword>
<feature type="domain" description="Sodium ion transport-associated" evidence="19">
    <location>
        <begin position="996"/>
        <end position="1244"/>
    </location>
</feature>
<evidence type="ECO:0000256" key="10">
    <source>
        <dbReference type="ARBA" id="ARBA00023065"/>
    </source>
</evidence>
<evidence type="ECO:0000259" key="18">
    <source>
        <dbReference type="Pfam" id="PF00520"/>
    </source>
</evidence>
<evidence type="ECO:0000313" key="21">
    <source>
        <dbReference type="Proteomes" id="UP000030759"/>
    </source>
</evidence>
<evidence type="ECO:0000256" key="2">
    <source>
        <dbReference type="ARBA" id="ARBA00022448"/>
    </source>
</evidence>
<dbReference type="InterPro" id="IPR010526">
    <property type="entry name" value="Na_trans_assoc_dom"/>
</dbReference>
<feature type="transmembrane region" description="Helical" evidence="17">
    <location>
        <begin position="317"/>
        <end position="341"/>
    </location>
</feature>
<evidence type="ECO:0000256" key="14">
    <source>
        <dbReference type="ARBA" id="ARBA00023303"/>
    </source>
</evidence>
<dbReference type="Pfam" id="PF06512">
    <property type="entry name" value="Na_trans_assoc"/>
    <property type="match status" value="2"/>
</dbReference>
<feature type="compositionally biased region" description="Low complexity" evidence="16">
    <location>
        <begin position="1120"/>
        <end position="1130"/>
    </location>
</feature>
<feature type="domain" description="Ion transport" evidence="18">
    <location>
        <begin position="399"/>
        <end position="542"/>
    </location>
</feature>
<keyword evidence="13" id="KW-0739">Sodium transport</keyword>
<dbReference type="CDD" id="cd13433">
    <property type="entry name" value="Na_channel_gate"/>
    <property type="match status" value="1"/>
</dbReference>
<keyword evidence="5 17" id="KW-0812">Transmembrane</keyword>
<evidence type="ECO:0000256" key="7">
    <source>
        <dbReference type="ARBA" id="ARBA00022882"/>
    </source>
</evidence>
<dbReference type="PANTHER" id="PTHR10037">
    <property type="entry name" value="VOLTAGE-GATED CATION CHANNEL CALCIUM AND SODIUM"/>
    <property type="match status" value="1"/>
</dbReference>
<feature type="transmembrane region" description="Helical" evidence="17">
    <location>
        <begin position="76"/>
        <end position="94"/>
    </location>
</feature>
<feature type="transmembrane region" description="Helical" evidence="17">
    <location>
        <begin position="519"/>
        <end position="544"/>
    </location>
</feature>
<dbReference type="InterPro" id="IPR043203">
    <property type="entry name" value="VGCC_Ca_Na"/>
</dbReference>
<evidence type="ECO:0000256" key="6">
    <source>
        <dbReference type="ARBA" id="ARBA00022843"/>
    </source>
</evidence>
<evidence type="ECO:0000256" key="15">
    <source>
        <dbReference type="SAM" id="Coils"/>
    </source>
</evidence>
<keyword evidence="15" id="KW-0175">Coiled coil</keyword>
<evidence type="ECO:0000256" key="16">
    <source>
        <dbReference type="SAM" id="MobiDB-lite"/>
    </source>
</evidence>
<name>A0A061I9U7_CRIGR</name>
<feature type="coiled-coil region" evidence="15">
    <location>
        <begin position="716"/>
        <end position="754"/>
    </location>
</feature>
<dbReference type="PANTHER" id="PTHR10037:SF208">
    <property type="entry name" value="SODIUM CHANNEL PROTEIN TYPE 10 SUBUNIT ALPHA"/>
    <property type="match status" value="1"/>
</dbReference>
<dbReference type="GO" id="GO:0019228">
    <property type="term" value="P:neuronal action potential"/>
    <property type="evidence" value="ECO:0007669"/>
    <property type="project" value="TreeGrafter"/>
</dbReference>
<evidence type="ECO:0000256" key="13">
    <source>
        <dbReference type="ARBA" id="ARBA00023201"/>
    </source>
</evidence>
<keyword evidence="10" id="KW-0406">Ion transport</keyword>
<dbReference type="GO" id="GO:0001518">
    <property type="term" value="C:voltage-gated sodium channel complex"/>
    <property type="evidence" value="ECO:0007669"/>
    <property type="project" value="InterPro"/>
</dbReference>
<keyword evidence="8 17" id="KW-1133">Transmembrane helix</keyword>
<keyword evidence="11 17" id="KW-0472">Membrane</keyword>
<feature type="transmembrane region" description="Helical" evidence="17">
    <location>
        <begin position="400"/>
        <end position="418"/>
    </location>
</feature>
<dbReference type="InterPro" id="IPR027359">
    <property type="entry name" value="Volt_channel_dom_sf"/>
</dbReference>
<dbReference type="SUPFAM" id="SSF81324">
    <property type="entry name" value="Voltage-gated potassium channels"/>
    <property type="match status" value="4"/>
</dbReference>
<feature type="transmembrane region" description="Helical" evidence="17">
    <location>
        <begin position="694"/>
        <end position="719"/>
    </location>
</feature>
<dbReference type="GO" id="GO:0086006">
    <property type="term" value="F:voltage-gated sodium channel activity involved in cardiac muscle cell action potential"/>
    <property type="evidence" value="ECO:0007669"/>
    <property type="project" value="TreeGrafter"/>
</dbReference>
<feature type="transmembrane region" description="Helical" evidence="17">
    <location>
        <begin position="115"/>
        <end position="131"/>
    </location>
</feature>
<evidence type="ECO:0000256" key="5">
    <source>
        <dbReference type="ARBA" id="ARBA00022692"/>
    </source>
</evidence>
<keyword evidence="6" id="KW-0832">Ubl conjugation</keyword>
<dbReference type="Gene3D" id="1.10.287.70">
    <property type="match status" value="2"/>
</dbReference>
<dbReference type="FunFam" id="1.10.287.70:FF:000562">
    <property type="entry name" value="Uncharacterized protein"/>
    <property type="match status" value="1"/>
</dbReference>
<evidence type="ECO:0000256" key="8">
    <source>
        <dbReference type="ARBA" id="ARBA00022989"/>
    </source>
</evidence>
<dbReference type="FunFam" id="1.20.120.350:FF:000004">
    <property type="entry name" value="Sodium channel protein"/>
    <property type="match status" value="1"/>
</dbReference>
<feature type="region of interest" description="Disordered" evidence="16">
    <location>
        <begin position="1039"/>
        <end position="1187"/>
    </location>
</feature>
<dbReference type="GO" id="GO:0002027">
    <property type="term" value="P:regulation of heart rate"/>
    <property type="evidence" value="ECO:0007669"/>
    <property type="project" value="TreeGrafter"/>
</dbReference>
<feature type="transmembrane region" description="Helical" evidence="17">
    <location>
        <begin position="430"/>
        <end position="452"/>
    </location>
</feature>
<dbReference type="Proteomes" id="UP000030759">
    <property type="component" value="Unassembled WGS sequence"/>
</dbReference>
<proteinExistence type="predicted"/>
<dbReference type="InterPro" id="IPR005821">
    <property type="entry name" value="Ion_trans_dom"/>
</dbReference>
<feature type="domain" description="Ion transport" evidence="18">
    <location>
        <begin position="646"/>
        <end position="725"/>
    </location>
</feature>
<keyword evidence="2" id="KW-0813">Transport</keyword>
<evidence type="ECO:0000256" key="17">
    <source>
        <dbReference type="SAM" id="Phobius"/>
    </source>
</evidence>
<keyword evidence="9" id="KW-0915">Sodium</keyword>
<feature type="domain" description="Sodium ion transport-associated" evidence="19">
    <location>
        <begin position="2"/>
        <end position="70"/>
    </location>
</feature>
<evidence type="ECO:0000256" key="11">
    <source>
        <dbReference type="ARBA" id="ARBA00023136"/>
    </source>
</evidence>
<keyword evidence="12" id="KW-0325">Glycoprotein</keyword>
<organism evidence="20 21">
    <name type="scientific">Cricetulus griseus</name>
    <name type="common">Chinese hamster</name>
    <name type="synonym">Cricetulus barabensis griseus</name>
    <dbReference type="NCBI Taxonomy" id="10029"/>
    <lineage>
        <taxon>Eukaryota</taxon>
        <taxon>Metazoa</taxon>
        <taxon>Chordata</taxon>
        <taxon>Craniata</taxon>
        <taxon>Vertebrata</taxon>
        <taxon>Euteleostomi</taxon>
        <taxon>Mammalia</taxon>
        <taxon>Eutheria</taxon>
        <taxon>Euarchontoglires</taxon>
        <taxon>Glires</taxon>
        <taxon>Rodentia</taxon>
        <taxon>Myomorpha</taxon>
        <taxon>Muroidea</taxon>
        <taxon>Cricetidae</taxon>
        <taxon>Cricetinae</taxon>
        <taxon>Cricetulus</taxon>
    </lineage>
</organism>
<feature type="region of interest" description="Disordered" evidence="16">
    <location>
        <begin position="764"/>
        <end position="834"/>
    </location>
</feature>
<evidence type="ECO:0000256" key="12">
    <source>
        <dbReference type="ARBA" id="ARBA00023180"/>
    </source>
</evidence>
<sequence length="1278" mass="144824">MDDTSSSEGSTVDCPDPEEILRKIPELADDLEEPEDCFTEGCTRRCPCCKVNTSKFPWATGWQLRKTCYRIVEHSWFESFIIFMILLSSGALAFEDNYLDKKPRVKSMLEYTDRVFTFIFVFEMLLKWVAYGFKKYFTNAWCWLDFLIVNISLTSLIAKILKYSDVASLKALRTLRALRPLRALSRFEGMRVVVDALVGAIPSIMNVLLVCLIFWLIFSIMGVNLFAGKFSRCIDTSSNPFTVVNSTIVNNGSECHNQNHTGHFFWVNVKVNFDNVAMGYLALLQVATFKGWMDIMYAAVDSGEINSQPRWEDNLYMYLYFVVFIIFGGFFTLNLFVGVIIDNFNQQKKKIRGQDIFMTEEQKKYYNAMKKLGSKKPQKPIPRPLNKYQGFVFDIVTRQAFDIAIMVLICLNMITMMVETDDQSEEKTKILGRINMFFVAVFTGECVMKMFALRQYYFTNGWNVFDFIVVILSIGSLVFSAILKSLESYFSPTLFRVIRLARIGRILRLIRAAKGIRTLLFALMMSLPALFNIGLLLFLTFIVLNKGKTIFRFSATNALPMELAFAAAHTKGQLDTGLKLESRCVLSGDLGDLYTFTAIYTFESLVKILARGFCLHAFTFLRDPWNWLDFSVIVMATCPEGYRCLKAGENPDHGYTSFDSFAWAFLALFRLMTQDCWERLYQQTLRSAGKIYMVFFMLVIFLGSFYLVNLILAVVAMAYEEQNQATIAETEEKEKRFQEAMEMLKKEHEALTIRGVDTVSRSSLEMSPLAPVTNHDRRSKRRKRLSSGTEDGGDDRLPKSDSEDGPRALTTPSEDPGGPQMLTPQAPCADGFEEPGARQRALSAVSVLTSALEELEESHRKCPPCWNRFAQRYLIWECCPLWMSIKQKVKFLVMDPYLARQTAGNLVFTGIFTAEMTFKIIALDPYYYFQQGWNIFDSIIVILSLMELGLSRMGNLSVLRSFRLVLAWTHCCVLNLFLALLLSSFSADNLTAPDEDGEMNNLQLALARIQRGLRFVKRTTWDFCCGLLRRQPKKPVALATHSQLPSCITTPRSPPPPEVEKVPPARKETRFEEDERPGQGTPGDTEPVCVPIAVAESDTDDQEEEDGEDSLGTEEESSKQQESQVVSGGQKPSGEPRAWSQVSETASSEAEASTSQADWQQERKADPRAPGCSEAPEDSYSEGSTADVTNTADLLEQIPDLGEDVKDPEDCFTEGCVRRCPCCTVDTTQAPGKVWWRLRKTCYRIVEHSWFETFIIFMILLSSGALVPPGDVGLGREN</sequence>
<dbReference type="AlphaFoldDB" id="A0A061I9U7"/>